<evidence type="ECO:0000259" key="2">
    <source>
        <dbReference type="SMART" id="SM00829"/>
    </source>
</evidence>
<dbReference type="SUPFAM" id="SSF51735">
    <property type="entry name" value="NAD(P)-binding Rossmann-fold domains"/>
    <property type="match status" value="1"/>
</dbReference>
<dbReference type="Pfam" id="PF08240">
    <property type="entry name" value="ADH_N"/>
    <property type="match status" value="1"/>
</dbReference>
<name>A0AAD5XSZ7_9FUNG</name>
<dbReference type="InterPro" id="IPR051397">
    <property type="entry name" value="Zn-ADH-like_protein"/>
</dbReference>
<accession>A0AAD5XSZ7</accession>
<protein>
    <submittedName>
        <fullName evidence="3">Prostaglandin reductase 3</fullName>
    </submittedName>
</protein>
<evidence type="ECO:0000313" key="3">
    <source>
        <dbReference type="EMBL" id="KAJ3181745.1"/>
    </source>
</evidence>
<dbReference type="EMBL" id="JADGJQ010000011">
    <property type="protein sequence ID" value="KAJ3181745.1"/>
    <property type="molecule type" value="Genomic_DNA"/>
</dbReference>
<proteinExistence type="predicted"/>
<dbReference type="GO" id="GO:0016491">
    <property type="term" value="F:oxidoreductase activity"/>
    <property type="evidence" value="ECO:0007669"/>
    <property type="project" value="UniProtKB-KW"/>
</dbReference>
<keyword evidence="4" id="KW-1185">Reference proteome</keyword>
<organism evidence="3 4">
    <name type="scientific">Geranomyces variabilis</name>
    <dbReference type="NCBI Taxonomy" id="109894"/>
    <lineage>
        <taxon>Eukaryota</taxon>
        <taxon>Fungi</taxon>
        <taxon>Fungi incertae sedis</taxon>
        <taxon>Chytridiomycota</taxon>
        <taxon>Chytridiomycota incertae sedis</taxon>
        <taxon>Chytridiomycetes</taxon>
        <taxon>Spizellomycetales</taxon>
        <taxon>Powellomycetaceae</taxon>
        <taxon>Geranomyces</taxon>
    </lineage>
</organism>
<dbReference type="Gene3D" id="3.90.180.10">
    <property type="entry name" value="Medium-chain alcohol dehydrogenases, catalytic domain"/>
    <property type="match status" value="1"/>
</dbReference>
<dbReference type="InterPro" id="IPR020843">
    <property type="entry name" value="ER"/>
</dbReference>
<keyword evidence="1" id="KW-0560">Oxidoreductase</keyword>
<dbReference type="InterPro" id="IPR013149">
    <property type="entry name" value="ADH-like_C"/>
</dbReference>
<dbReference type="SMART" id="SM00829">
    <property type="entry name" value="PKS_ER"/>
    <property type="match status" value="1"/>
</dbReference>
<evidence type="ECO:0000313" key="4">
    <source>
        <dbReference type="Proteomes" id="UP001212152"/>
    </source>
</evidence>
<dbReference type="PANTHER" id="PTHR43677:SF3">
    <property type="entry name" value="PROSTAGLANDIN REDUCTASE 3"/>
    <property type="match status" value="1"/>
</dbReference>
<dbReference type="FunFam" id="3.40.50.720:FF:000121">
    <property type="entry name" value="Prostaglandin reductase 2"/>
    <property type="match status" value="1"/>
</dbReference>
<dbReference type="GO" id="GO:0005739">
    <property type="term" value="C:mitochondrion"/>
    <property type="evidence" value="ECO:0007669"/>
    <property type="project" value="TreeGrafter"/>
</dbReference>
<evidence type="ECO:0000256" key="1">
    <source>
        <dbReference type="ARBA" id="ARBA00023002"/>
    </source>
</evidence>
<dbReference type="PANTHER" id="PTHR43677">
    <property type="entry name" value="SHORT-CHAIN DEHYDROGENASE/REDUCTASE"/>
    <property type="match status" value="1"/>
</dbReference>
<dbReference type="AlphaFoldDB" id="A0AAD5XSZ7"/>
<dbReference type="Pfam" id="PF00107">
    <property type="entry name" value="ADH_zinc_N"/>
    <property type="match status" value="1"/>
</dbReference>
<reference evidence="3" key="1">
    <citation type="submission" date="2020-05" db="EMBL/GenBank/DDBJ databases">
        <title>Phylogenomic resolution of chytrid fungi.</title>
        <authorList>
            <person name="Stajich J.E."/>
            <person name="Amses K."/>
            <person name="Simmons R."/>
            <person name="Seto K."/>
            <person name="Myers J."/>
            <person name="Bonds A."/>
            <person name="Quandt C.A."/>
            <person name="Barry K."/>
            <person name="Liu P."/>
            <person name="Grigoriev I."/>
            <person name="Longcore J.E."/>
            <person name="James T.Y."/>
        </authorList>
    </citation>
    <scope>NUCLEOTIDE SEQUENCE</scope>
    <source>
        <strain evidence="3">JEL0379</strain>
    </source>
</reference>
<dbReference type="SUPFAM" id="SSF50129">
    <property type="entry name" value="GroES-like"/>
    <property type="match status" value="1"/>
</dbReference>
<comment type="caution">
    <text evidence="3">The sequence shown here is derived from an EMBL/GenBank/DDBJ whole genome shotgun (WGS) entry which is preliminary data.</text>
</comment>
<dbReference type="InterPro" id="IPR011032">
    <property type="entry name" value="GroES-like_sf"/>
</dbReference>
<dbReference type="InterPro" id="IPR013154">
    <property type="entry name" value="ADH-like_N"/>
</dbReference>
<dbReference type="Gene3D" id="3.40.50.720">
    <property type="entry name" value="NAD(P)-binding Rossmann-like Domain"/>
    <property type="match status" value="1"/>
</dbReference>
<gene>
    <name evidence="3" type="primary">ZADH2</name>
    <name evidence="3" type="ORF">HDU87_000763</name>
</gene>
<dbReference type="InterPro" id="IPR036291">
    <property type="entry name" value="NAD(P)-bd_dom_sf"/>
</dbReference>
<feature type="domain" description="Enoyl reductase (ER)" evidence="2">
    <location>
        <begin position="25"/>
        <end position="354"/>
    </location>
</feature>
<dbReference type="Proteomes" id="UP001212152">
    <property type="component" value="Unassembled WGS sequence"/>
</dbReference>
<sequence>MSNANYLTPLPATFRKYVVHKLSTDFNDATRLETVDTAKALAALGPNQVAIHHKYWAINASDINYTAGRYDPTVKPPFDCGFEAVGQIIAVGSAVNNPSLKPGSAVAVMSYGAFAEIQLIDARQVIPVAAAKPEVLALLVSGLTSYLALKHNGQMCSGETVLVTAALGGAGQIAVQLAKLAGNTVIGTCSSDAKAEMLKKLGCDRVINYKTENVRKVLRKEYPRGIDIVFESVGGQMLHDCAANLAIKGRLIVIGSISNYATDTPKPDSKKAATGFGNDSISTVSLLNKSATVTGFFLPHYAREYPAALKDMLQLVASKKLIPLMDMADFSGIEAVPRAIAYMHEGKNAGKVIVPLNAAGERARL</sequence>